<evidence type="ECO:0000313" key="2">
    <source>
        <dbReference type="Proteomes" id="UP000636800"/>
    </source>
</evidence>
<sequence length="53" mass="5955">MENGDDDFWTTMGQSPLGFWHFEGCNEVDYGEIRGLEGKSQVVRYINGEPGGE</sequence>
<organism evidence="1 2">
    <name type="scientific">Vanilla planifolia</name>
    <name type="common">Vanilla</name>
    <dbReference type="NCBI Taxonomy" id="51239"/>
    <lineage>
        <taxon>Eukaryota</taxon>
        <taxon>Viridiplantae</taxon>
        <taxon>Streptophyta</taxon>
        <taxon>Embryophyta</taxon>
        <taxon>Tracheophyta</taxon>
        <taxon>Spermatophyta</taxon>
        <taxon>Magnoliopsida</taxon>
        <taxon>Liliopsida</taxon>
        <taxon>Asparagales</taxon>
        <taxon>Orchidaceae</taxon>
        <taxon>Vanilloideae</taxon>
        <taxon>Vanilleae</taxon>
        <taxon>Vanilla</taxon>
    </lineage>
</organism>
<protein>
    <submittedName>
        <fullName evidence="1">Uncharacterized protein</fullName>
    </submittedName>
</protein>
<comment type="caution">
    <text evidence="1">The sequence shown here is derived from an EMBL/GenBank/DDBJ whole genome shotgun (WGS) entry which is preliminary data.</text>
</comment>
<accession>A0A835VFV1</accession>
<gene>
    <name evidence="1" type="ORF">HPP92_000181</name>
</gene>
<evidence type="ECO:0000313" key="1">
    <source>
        <dbReference type="EMBL" id="KAG0495490.1"/>
    </source>
</evidence>
<name>A0A835VFV1_VANPL</name>
<keyword evidence="2" id="KW-1185">Reference proteome</keyword>
<dbReference type="OrthoDB" id="1737400at2759"/>
<dbReference type="AlphaFoldDB" id="A0A835VFV1"/>
<reference evidence="1 2" key="1">
    <citation type="journal article" date="2020" name="Nat. Food">
        <title>A phased Vanilla planifolia genome enables genetic improvement of flavour and production.</title>
        <authorList>
            <person name="Hasing T."/>
            <person name="Tang H."/>
            <person name="Brym M."/>
            <person name="Khazi F."/>
            <person name="Huang T."/>
            <person name="Chambers A.H."/>
        </authorList>
    </citation>
    <scope>NUCLEOTIDE SEQUENCE [LARGE SCALE GENOMIC DNA]</scope>
    <source>
        <tissue evidence="1">Leaf</tissue>
    </source>
</reference>
<dbReference type="EMBL" id="JADCNL010000001">
    <property type="protein sequence ID" value="KAG0495490.1"/>
    <property type="molecule type" value="Genomic_DNA"/>
</dbReference>
<proteinExistence type="predicted"/>
<dbReference type="Proteomes" id="UP000636800">
    <property type="component" value="Chromosome 1"/>
</dbReference>